<dbReference type="OrthoDB" id="843225at2759"/>
<dbReference type="SUPFAM" id="SSF52402">
    <property type="entry name" value="Adenine nucleotide alpha hydrolases-like"/>
    <property type="match status" value="2"/>
</dbReference>
<evidence type="ECO:0000313" key="4">
    <source>
        <dbReference type="Proteomes" id="UP000247498"/>
    </source>
</evidence>
<dbReference type="Gene3D" id="3.40.50.620">
    <property type="entry name" value="HUPs"/>
    <property type="match status" value="2"/>
</dbReference>
<comment type="caution">
    <text evidence="3">The sequence shown here is derived from an EMBL/GenBank/DDBJ whole genome shotgun (WGS) entry which is preliminary data.</text>
</comment>
<dbReference type="AlphaFoldDB" id="A0A2V0NSX6"/>
<feature type="compositionally biased region" description="Low complexity" evidence="1">
    <location>
        <begin position="179"/>
        <end position="188"/>
    </location>
</feature>
<dbReference type="Proteomes" id="UP000247498">
    <property type="component" value="Unassembled WGS sequence"/>
</dbReference>
<dbReference type="PANTHER" id="PTHR31964">
    <property type="entry name" value="ADENINE NUCLEOTIDE ALPHA HYDROLASES-LIKE SUPERFAMILY PROTEIN"/>
    <property type="match status" value="1"/>
</dbReference>
<name>A0A2V0NSX6_9CHLO</name>
<dbReference type="PRINTS" id="PR01438">
    <property type="entry name" value="UNVRSLSTRESS"/>
</dbReference>
<evidence type="ECO:0000256" key="1">
    <source>
        <dbReference type="SAM" id="MobiDB-lite"/>
    </source>
</evidence>
<dbReference type="EMBL" id="BDRX01000006">
    <property type="protein sequence ID" value="GBF88643.1"/>
    <property type="molecule type" value="Genomic_DNA"/>
</dbReference>
<dbReference type="InParanoid" id="A0A2V0NSX6"/>
<dbReference type="InterPro" id="IPR006016">
    <property type="entry name" value="UspA"/>
</dbReference>
<feature type="compositionally biased region" description="Acidic residues" evidence="1">
    <location>
        <begin position="333"/>
        <end position="357"/>
    </location>
</feature>
<feature type="region of interest" description="Disordered" evidence="1">
    <location>
        <begin position="164"/>
        <end position="213"/>
    </location>
</feature>
<protein>
    <recommendedName>
        <fullName evidence="2">UspA domain-containing protein</fullName>
    </recommendedName>
</protein>
<feature type="compositionally biased region" description="Gly residues" evidence="1">
    <location>
        <begin position="485"/>
        <end position="502"/>
    </location>
</feature>
<evidence type="ECO:0000313" key="3">
    <source>
        <dbReference type="EMBL" id="GBF88643.1"/>
    </source>
</evidence>
<feature type="region of interest" description="Disordered" evidence="1">
    <location>
        <begin position="47"/>
        <end position="79"/>
    </location>
</feature>
<organism evidence="3 4">
    <name type="scientific">Raphidocelis subcapitata</name>
    <dbReference type="NCBI Taxonomy" id="307507"/>
    <lineage>
        <taxon>Eukaryota</taxon>
        <taxon>Viridiplantae</taxon>
        <taxon>Chlorophyta</taxon>
        <taxon>core chlorophytes</taxon>
        <taxon>Chlorophyceae</taxon>
        <taxon>CS clade</taxon>
        <taxon>Sphaeropleales</taxon>
        <taxon>Selenastraceae</taxon>
        <taxon>Raphidocelis</taxon>
    </lineage>
</organism>
<accession>A0A2V0NSX6</accession>
<proteinExistence type="predicted"/>
<feature type="domain" description="UspA" evidence="2">
    <location>
        <begin position="72"/>
        <end position="151"/>
    </location>
</feature>
<dbReference type="Pfam" id="PF00582">
    <property type="entry name" value="Usp"/>
    <property type="match status" value="1"/>
</dbReference>
<feature type="compositionally biased region" description="Basic and acidic residues" evidence="1">
    <location>
        <begin position="53"/>
        <end position="73"/>
    </location>
</feature>
<feature type="region of interest" description="Disordered" evidence="1">
    <location>
        <begin position="333"/>
        <end position="363"/>
    </location>
</feature>
<keyword evidence="4" id="KW-1185">Reference proteome</keyword>
<dbReference type="InterPro" id="IPR006015">
    <property type="entry name" value="Universal_stress_UspA"/>
</dbReference>
<reference evidence="3 4" key="1">
    <citation type="journal article" date="2018" name="Sci. Rep.">
        <title>Raphidocelis subcapitata (=Pseudokirchneriella subcapitata) provides an insight into genome evolution and environmental adaptations in the Sphaeropleales.</title>
        <authorList>
            <person name="Suzuki S."/>
            <person name="Yamaguchi H."/>
            <person name="Nakajima N."/>
            <person name="Kawachi M."/>
        </authorList>
    </citation>
    <scope>NUCLEOTIDE SEQUENCE [LARGE SCALE GENOMIC DNA]</scope>
    <source>
        <strain evidence="3 4">NIES-35</strain>
    </source>
</reference>
<dbReference type="InterPro" id="IPR014729">
    <property type="entry name" value="Rossmann-like_a/b/a_fold"/>
</dbReference>
<feature type="region of interest" description="Disordered" evidence="1">
    <location>
        <begin position="438"/>
        <end position="502"/>
    </location>
</feature>
<dbReference type="PANTHER" id="PTHR31964:SF113">
    <property type="entry name" value="USPA DOMAIN-CONTAINING PROTEIN"/>
    <property type="match status" value="1"/>
</dbReference>
<sequence length="557" mass="56377">MRTRKITIAVRHWSSEEGIHTWKYCKQHVLQPKDGTPWNDQLTLVHVAGGKPGKGEGRQGRPDREREKEREAWDSGGPTIPDVATAVQPYNCAIQQLEGDPAGALVDYVNREGMDILVLASRGRGAVTKAMMGSTTEHVMSRAACACLVVKPQVGAGDTYRMKSAASTSGAPAGGGGALASPGGVVPAPRSPLASPHFGGGRGPAPPGSSMTTPFNRRVAIAYDTTASGRFADKASVQRLAGDALSGLPHITTFNLGQAGNARRAVLDFVAKESVDLLVIGMYKGACKRKGLGRRGNATVVYNRCACPVLVVPMSEAALVVAVKAAELEAAAAEEEELASDSESDSSEAGEAEDADNESPNRVLSHPRAIMGSIADAFNFKRRHSGQNEPSTAAAAAAAAGHSPPLASRGALAGLSAGRYVVEVDGIGGIRSINPLQQAAGSAPSDAPEFAAALDEPGGFRGPSSSGPSGSGPSAGGARSASVGGAVGGGRVSASGGSAGGGGGADLHVQVLRQQKEITELRAQLARLSAGPAVDTTAATAEAAAGAGAEQLAEAAL</sequence>
<evidence type="ECO:0000259" key="2">
    <source>
        <dbReference type="Pfam" id="PF00582"/>
    </source>
</evidence>
<gene>
    <name evidence="3" type="ORF">Rsub_01542</name>
</gene>